<dbReference type="InterPro" id="IPR002942">
    <property type="entry name" value="S4_RNA-bd"/>
</dbReference>
<dbReference type="AlphaFoldDB" id="A0A1F4TQT1"/>
<dbReference type="InterPro" id="IPR004538">
    <property type="entry name" value="Hemolysin_A/TlyA"/>
</dbReference>
<dbReference type="PIRSF" id="PIRSF005578">
    <property type="entry name" value="TlyA"/>
    <property type="match status" value="1"/>
</dbReference>
<dbReference type="InterPro" id="IPR036986">
    <property type="entry name" value="S4_RNA-bd_sf"/>
</dbReference>
<comment type="caution">
    <text evidence="5">The sequence shown here is derived from an EMBL/GenBank/DDBJ whole genome shotgun (WGS) entry which is preliminary data.</text>
</comment>
<dbReference type="GO" id="GO:0032259">
    <property type="term" value="P:methylation"/>
    <property type="evidence" value="ECO:0007669"/>
    <property type="project" value="UniProtKB-KW"/>
</dbReference>
<accession>A0A1F4TQT1</accession>
<proteinExistence type="inferred from homology"/>
<dbReference type="InterPro" id="IPR029063">
    <property type="entry name" value="SAM-dependent_MTases_sf"/>
</dbReference>
<keyword evidence="1 3" id="KW-0694">RNA-binding</keyword>
<comment type="similarity">
    <text evidence="2">Belongs to the TlyA family.</text>
</comment>
<feature type="domain" description="RNA-binding S4" evidence="4">
    <location>
        <begin position="3"/>
        <end position="68"/>
    </location>
</feature>
<dbReference type="InterPro" id="IPR002877">
    <property type="entry name" value="RNA_MeTrfase_FtsJ_dom"/>
</dbReference>
<dbReference type="PANTHER" id="PTHR32319:SF0">
    <property type="entry name" value="BACTERIAL HEMOLYSIN-LIKE PROTEIN"/>
    <property type="match status" value="1"/>
</dbReference>
<dbReference type="CDD" id="cd00165">
    <property type="entry name" value="S4"/>
    <property type="match status" value="1"/>
</dbReference>
<dbReference type="SUPFAM" id="SSF53335">
    <property type="entry name" value="S-adenosyl-L-methionine-dependent methyltransferases"/>
    <property type="match status" value="1"/>
</dbReference>
<organism evidence="5 6">
    <name type="scientific">candidate division WOR-1 bacterium RIFOXYC2_FULL_41_25</name>
    <dbReference type="NCBI Taxonomy" id="1802586"/>
    <lineage>
        <taxon>Bacteria</taxon>
        <taxon>Bacillati</taxon>
        <taxon>Saganbacteria</taxon>
    </lineage>
</organism>
<dbReference type="Pfam" id="PF01728">
    <property type="entry name" value="FtsJ"/>
    <property type="match status" value="1"/>
</dbReference>
<dbReference type="PANTHER" id="PTHR32319">
    <property type="entry name" value="BACTERIAL HEMOLYSIN-LIKE PROTEIN"/>
    <property type="match status" value="1"/>
</dbReference>
<dbReference type="Pfam" id="PF01479">
    <property type="entry name" value="S4"/>
    <property type="match status" value="1"/>
</dbReference>
<reference evidence="5 6" key="1">
    <citation type="journal article" date="2016" name="Nat. Commun.">
        <title>Thousands of microbial genomes shed light on interconnected biogeochemical processes in an aquifer system.</title>
        <authorList>
            <person name="Anantharaman K."/>
            <person name="Brown C.T."/>
            <person name="Hug L.A."/>
            <person name="Sharon I."/>
            <person name="Castelle C.J."/>
            <person name="Probst A.J."/>
            <person name="Thomas B.C."/>
            <person name="Singh A."/>
            <person name="Wilkins M.J."/>
            <person name="Karaoz U."/>
            <person name="Brodie E.L."/>
            <person name="Williams K.H."/>
            <person name="Hubbard S.S."/>
            <person name="Banfield J.F."/>
        </authorList>
    </citation>
    <scope>NUCLEOTIDE SEQUENCE [LARGE SCALE GENOMIC DNA]</scope>
</reference>
<evidence type="ECO:0000256" key="1">
    <source>
        <dbReference type="ARBA" id="ARBA00022884"/>
    </source>
</evidence>
<dbReference type="EMBL" id="MEUI01000017">
    <property type="protein sequence ID" value="OGC34423.1"/>
    <property type="molecule type" value="Genomic_DNA"/>
</dbReference>
<gene>
    <name evidence="5" type="ORF">A2462_01250</name>
</gene>
<dbReference type="Gene3D" id="3.40.50.150">
    <property type="entry name" value="Vaccinia Virus protein VP39"/>
    <property type="match status" value="1"/>
</dbReference>
<sequence>MKNRLDHLLVEKELFPSRTQAQAAIMAGLVYVNGQKADKSGTSFPADVEIEVKGQVHTYVGRGGMKLEKALKEFNLDVSGKICLDVGASTGGFTDCLLQNGAAKVYAVDVGYGQLAWKLRQDERVVVLERTNARNLTLKDLGLKTEDAGHKTQDLKIAVIDVSFISLSKILPTIYSLLAEQAEVVALIKPQFEAKREQVGKGGIIKDPKVREEVIVNVKKYAQEAGFKVQGVIESPIQGADGNVEYLIYLKKVI</sequence>
<evidence type="ECO:0000313" key="5">
    <source>
        <dbReference type="EMBL" id="OGC34423.1"/>
    </source>
</evidence>
<dbReference type="Proteomes" id="UP000177309">
    <property type="component" value="Unassembled WGS sequence"/>
</dbReference>
<dbReference type="Gene3D" id="3.10.290.10">
    <property type="entry name" value="RNA-binding S4 domain"/>
    <property type="match status" value="1"/>
</dbReference>
<dbReference type="PROSITE" id="PS50889">
    <property type="entry name" value="S4"/>
    <property type="match status" value="1"/>
</dbReference>
<keyword evidence="5" id="KW-0489">Methyltransferase</keyword>
<keyword evidence="5" id="KW-0808">Transferase</keyword>
<dbReference type="InterPro" id="IPR047048">
    <property type="entry name" value="TlyA"/>
</dbReference>
<dbReference type="GO" id="GO:0008168">
    <property type="term" value="F:methyltransferase activity"/>
    <property type="evidence" value="ECO:0007669"/>
    <property type="project" value="UniProtKB-KW"/>
</dbReference>
<dbReference type="SMART" id="SM00363">
    <property type="entry name" value="S4"/>
    <property type="match status" value="1"/>
</dbReference>
<dbReference type="SUPFAM" id="SSF55174">
    <property type="entry name" value="Alpha-L RNA-binding motif"/>
    <property type="match status" value="1"/>
</dbReference>
<evidence type="ECO:0000313" key="6">
    <source>
        <dbReference type="Proteomes" id="UP000177309"/>
    </source>
</evidence>
<evidence type="ECO:0000256" key="3">
    <source>
        <dbReference type="PROSITE-ProRule" id="PRU00182"/>
    </source>
</evidence>
<name>A0A1F4TQT1_UNCSA</name>
<evidence type="ECO:0000256" key="2">
    <source>
        <dbReference type="ARBA" id="ARBA00029460"/>
    </source>
</evidence>
<dbReference type="NCBIfam" id="TIGR00478">
    <property type="entry name" value="tly"/>
    <property type="match status" value="1"/>
</dbReference>
<dbReference type="GO" id="GO:0003723">
    <property type="term" value="F:RNA binding"/>
    <property type="evidence" value="ECO:0007669"/>
    <property type="project" value="UniProtKB-KW"/>
</dbReference>
<protein>
    <submittedName>
        <fullName evidence="5">rRNA methyltransferase</fullName>
    </submittedName>
</protein>
<evidence type="ECO:0000259" key="4">
    <source>
        <dbReference type="SMART" id="SM00363"/>
    </source>
</evidence>